<dbReference type="EMBL" id="BLLF01004816">
    <property type="protein sequence ID" value="GFH30296.1"/>
    <property type="molecule type" value="Genomic_DNA"/>
</dbReference>
<name>A0A6A0AC40_HAELA</name>
<dbReference type="Proteomes" id="UP000485058">
    <property type="component" value="Unassembled WGS sequence"/>
</dbReference>
<evidence type="ECO:0000313" key="3">
    <source>
        <dbReference type="Proteomes" id="UP000485058"/>
    </source>
</evidence>
<dbReference type="AlphaFoldDB" id="A0A6A0AC40"/>
<feature type="transmembrane region" description="Helical" evidence="1">
    <location>
        <begin position="114"/>
        <end position="134"/>
    </location>
</feature>
<keyword evidence="1" id="KW-0812">Transmembrane</keyword>
<gene>
    <name evidence="2" type="ORF">HaLaN_29121</name>
</gene>
<proteinExistence type="predicted"/>
<keyword evidence="3" id="KW-1185">Reference proteome</keyword>
<evidence type="ECO:0000256" key="1">
    <source>
        <dbReference type="SAM" id="Phobius"/>
    </source>
</evidence>
<keyword evidence="1" id="KW-1133">Transmembrane helix</keyword>
<organism evidence="2 3">
    <name type="scientific">Haematococcus lacustris</name>
    <name type="common">Green alga</name>
    <name type="synonym">Haematococcus pluvialis</name>
    <dbReference type="NCBI Taxonomy" id="44745"/>
    <lineage>
        <taxon>Eukaryota</taxon>
        <taxon>Viridiplantae</taxon>
        <taxon>Chlorophyta</taxon>
        <taxon>core chlorophytes</taxon>
        <taxon>Chlorophyceae</taxon>
        <taxon>CS clade</taxon>
        <taxon>Chlamydomonadales</taxon>
        <taxon>Haematococcaceae</taxon>
        <taxon>Haematococcus</taxon>
    </lineage>
</organism>
<accession>A0A6A0AC40</accession>
<comment type="caution">
    <text evidence="2">The sequence shown here is derived from an EMBL/GenBank/DDBJ whole genome shotgun (WGS) entry which is preliminary data.</text>
</comment>
<keyword evidence="1" id="KW-0472">Membrane</keyword>
<reference evidence="2 3" key="1">
    <citation type="submission" date="2020-02" db="EMBL/GenBank/DDBJ databases">
        <title>Draft genome sequence of Haematococcus lacustris strain NIES-144.</title>
        <authorList>
            <person name="Morimoto D."/>
            <person name="Nakagawa S."/>
            <person name="Yoshida T."/>
            <person name="Sawayama S."/>
        </authorList>
    </citation>
    <scope>NUCLEOTIDE SEQUENCE [LARGE SCALE GENOMIC DNA]</scope>
    <source>
        <strain evidence="2 3">NIES-144</strain>
    </source>
</reference>
<sequence length="145" mass="14815">MASQESVQARAMRRPVVPDLCNLDSGVLVCPYILYSTQSARASASITSISVTASRPTTRVRLGSTVAELRVACKLPKTTSALNEAPGAKCTASSTHTAHALHTAPCRMQPSRSLVALVVVATTASMTLAAVVGSPGGSTGVSSMS</sequence>
<evidence type="ECO:0000313" key="2">
    <source>
        <dbReference type="EMBL" id="GFH30296.1"/>
    </source>
</evidence>
<protein>
    <submittedName>
        <fullName evidence="2">Uncharacterized protein</fullName>
    </submittedName>
</protein>